<organism evidence="2 3">
    <name type="scientific">Romboutsia faecis</name>
    <dbReference type="NCBI Taxonomy" id="2764597"/>
    <lineage>
        <taxon>Bacteria</taxon>
        <taxon>Bacillati</taxon>
        <taxon>Bacillota</taxon>
        <taxon>Clostridia</taxon>
        <taxon>Peptostreptococcales</taxon>
        <taxon>Peptostreptococcaceae</taxon>
        <taxon>Romboutsia</taxon>
    </lineage>
</organism>
<keyword evidence="3" id="KW-1185">Reference proteome</keyword>
<keyword evidence="1" id="KW-0472">Membrane</keyword>
<evidence type="ECO:0000313" key="3">
    <source>
        <dbReference type="Proteomes" id="UP000609849"/>
    </source>
</evidence>
<name>A0ABR7JP66_9FIRM</name>
<gene>
    <name evidence="2" type="ORF">H8923_07950</name>
</gene>
<dbReference type="EMBL" id="JACRWE010000003">
    <property type="protein sequence ID" value="MBC5996690.1"/>
    <property type="molecule type" value="Genomic_DNA"/>
</dbReference>
<reference evidence="2 3" key="1">
    <citation type="submission" date="2020-08" db="EMBL/GenBank/DDBJ databases">
        <authorList>
            <person name="Liu C."/>
            <person name="Sun Q."/>
        </authorList>
    </citation>
    <scope>NUCLEOTIDE SEQUENCE [LARGE SCALE GENOMIC DNA]</scope>
    <source>
        <strain evidence="2 3">NSJ-18</strain>
    </source>
</reference>
<keyword evidence="1" id="KW-1133">Transmembrane helix</keyword>
<keyword evidence="1" id="KW-0812">Transmembrane</keyword>
<protein>
    <submittedName>
        <fullName evidence="2">Uncharacterized protein</fullName>
    </submittedName>
</protein>
<feature type="transmembrane region" description="Helical" evidence="1">
    <location>
        <begin position="88"/>
        <end position="114"/>
    </location>
</feature>
<evidence type="ECO:0000256" key="1">
    <source>
        <dbReference type="SAM" id="Phobius"/>
    </source>
</evidence>
<comment type="caution">
    <text evidence="2">The sequence shown here is derived from an EMBL/GenBank/DDBJ whole genome shotgun (WGS) entry which is preliminary data.</text>
</comment>
<dbReference type="PROSITE" id="PS51257">
    <property type="entry name" value="PROKAR_LIPOPROTEIN"/>
    <property type="match status" value="1"/>
</dbReference>
<dbReference type="RefSeq" id="WP_153926230.1">
    <property type="nucleotide sequence ID" value="NZ_JACRWE010000003.1"/>
</dbReference>
<dbReference type="Proteomes" id="UP000609849">
    <property type="component" value="Unassembled WGS sequence"/>
</dbReference>
<accession>A0ABR7JP66</accession>
<feature type="transmembrane region" description="Helical" evidence="1">
    <location>
        <begin position="46"/>
        <end position="68"/>
    </location>
</feature>
<feature type="transmembrane region" description="Helical" evidence="1">
    <location>
        <begin position="12"/>
        <end position="34"/>
    </location>
</feature>
<proteinExistence type="predicted"/>
<evidence type="ECO:0000313" key="2">
    <source>
        <dbReference type="EMBL" id="MBC5996690.1"/>
    </source>
</evidence>
<sequence length="218" mass="24933">MESRFLDWYSQALGSVLGVLACLFAYVNGYMFVFGNIGNNFDALSIGGVISSYLLFPLCLITLFFSIAKSFILEKHINNLAIDNLNKIILLATSIIGIIGIGVYFIIPALLILFDIYRDFIKERRNTQKLNLDNENEETEYTYSTKEFPVDSLIECTDSINFIDLEGDYELEKEIKTLETKKLMAIELLEKKSDLQFIKELTGFTDKEIQELKNSIQK</sequence>